<feature type="domain" description="Toprim" evidence="2">
    <location>
        <begin position="277"/>
        <end position="369"/>
    </location>
</feature>
<dbReference type="Pfam" id="PF23639">
    <property type="entry name" value="DUF7146"/>
    <property type="match status" value="1"/>
</dbReference>
<protein>
    <recommendedName>
        <fullName evidence="6">Toprim domain-containing protein</fullName>
    </recommendedName>
</protein>
<dbReference type="InterPro" id="IPR034154">
    <property type="entry name" value="TOPRIM_DnaG/twinkle"/>
</dbReference>
<dbReference type="InterPro" id="IPR055570">
    <property type="entry name" value="DUF7146"/>
</dbReference>
<reference evidence="4" key="1">
    <citation type="submission" date="2019-11" db="EMBL/GenBank/DDBJ databases">
        <title>Description of new Acetobacter species.</title>
        <authorList>
            <person name="Cleenwerck I."/>
            <person name="Sombolestani A.S."/>
        </authorList>
    </citation>
    <scope>NUCLEOTIDE SEQUENCE</scope>
    <source>
        <strain evidence="4">LMG 1626</strain>
    </source>
</reference>
<evidence type="ECO:0008006" key="6">
    <source>
        <dbReference type="Google" id="ProtNLM"/>
    </source>
</evidence>
<feature type="region of interest" description="Disordered" evidence="1">
    <location>
        <begin position="125"/>
        <end position="151"/>
    </location>
</feature>
<dbReference type="InterPro" id="IPR006171">
    <property type="entry name" value="TOPRIM_dom"/>
</dbReference>
<feature type="domain" description="DUF7146" evidence="3">
    <location>
        <begin position="149"/>
        <end position="259"/>
    </location>
</feature>
<evidence type="ECO:0000313" key="5">
    <source>
        <dbReference type="Proteomes" id="UP000597459"/>
    </source>
</evidence>
<dbReference type="Proteomes" id="UP000597459">
    <property type="component" value="Unassembled WGS sequence"/>
</dbReference>
<evidence type="ECO:0000259" key="3">
    <source>
        <dbReference type="Pfam" id="PF23639"/>
    </source>
</evidence>
<name>A0A967B9S6_9PROT</name>
<evidence type="ECO:0000256" key="1">
    <source>
        <dbReference type="SAM" id="MobiDB-lite"/>
    </source>
</evidence>
<evidence type="ECO:0000259" key="2">
    <source>
        <dbReference type="Pfam" id="PF13362"/>
    </source>
</evidence>
<evidence type="ECO:0000313" key="4">
    <source>
        <dbReference type="EMBL" id="NHO54586.1"/>
    </source>
</evidence>
<comment type="caution">
    <text evidence="4">The sequence shown here is derived from an EMBL/GenBank/DDBJ whole genome shotgun (WGS) entry which is preliminary data.</text>
</comment>
<keyword evidence="5" id="KW-1185">Reference proteome</keyword>
<proteinExistence type="predicted"/>
<gene>
    <name evidence="4" type="ORF">GOB87_11610</name>
</gene>
<dbReference type="Pfam" id="PF13362">
    <property type="entry name" value="Toprim_3"/>
    <property type="match status" value="1"/>
</dbReference>
<sequence>MPCKSSVSVALCWMKAVRSLPRIRTVRGPDARTLSHLLAERIVALAPELLRAGHREGCEWRCGSLAGEKGQSLAVRLTGPRRGVWCDFSGGQKGDALDLVAAVLFAGSRRDAMAWAKNWLGIGDSPVPQPTRQQISEKTNNQDLDRDEQRRRAKARELWHQTPAGIADTPVELYLRGRGIDLREMGRAPGSLRFNPAVWCAEVERPLPAMLAAICGANGKQVAVHRTWLVQTASGMWTKADLRASKKVLGSFAGGSIRLWRGATGKSLGMAEPGESVIVAEGIETGLSVALACPEYRTLCAVSLSNMGRLELPEAITDIIIAADNDAGNESARKALDAACQKFIEQGRIVRVAMPETKGRDWNDVIREENGPKDGART</sequence>
<accession>A0A967B9S6</accession>
<organism evidence="4 5">
    <name type="scientific">Acetobacter estunensis</name>
    <dbReference type="NCBI Taxonomy" id="104097"/>
    <lineage>
        <taxon>Bacteria</taxon>
        <taxon>Pseudomonadati</taxon>
        <taxon>Pseudomonadota</taxon>
        <taxon>Alphaproteobacteria</taxon>
        <taxon>Acetobacterales</taxon>
        <taxon>Acetobacteraceae</taxon>
        <taxon>Acetobacter</taxon>
    </lineage>
</organism>
<feature type="compositionally biased region" description="Polar residues" evidence="1">
    <location>
        <begin position="130"/>
        <end position="142"/>
    </location>
</feature>
<dbReference type="EMBL" id="WOTH01000026">
    <property type="protein sequence ID" value="NHO54586.1"/>
    <property type="molecule type" value="Genomic_DNA"/>
</dbReference>
<dbReference type="CDD" id="cd01029">
    <property type="entry name" value="TOPRIM_primases"/>
    <property type="match status" value="1"/>
</dbReference>
<dbReference type="AlphaFoldDB" id="A0A967B9S6"/>